<proteinExistence type="predicted"/>
<organism evidence="3">
    <name type="scientific">Fagus sylvatica</name>
    <name type="common">Beechnut</name>
    <dbReference type="NCBI Taxonomy" id="28930"/>
    <lineage>
        <taxon>Eukaryota</taxon>
        <taxon>Viridiplantae</taxon>
        <taxon>Streptophyta</taxon>
        <taxon>Embryophyta</taxon>
        <taxon>Tracheophyta</taxon>
        <taxon>Spermatophyta</taxon>
        <taxon>Magnoliopsida</taxon>
        <taxon>eudicotyledons</taxon>
        <taxon>Gunneridae</taxon>
        <taxon>Pentapetalae</taxon>
        <taxon>rosids</taxon>
        <taxon>fabids</taxon>
        <taxon>Fagales</taxon>
        <taxon>Fagaceae</taxon>
        <taxon>Fagus</taxon>
    </lineage>
</organism>
<dbReference type="GO" id="GO:0003677">
    <property type="term" value="F:DNA binding"/>
    <property type="evidence" value="ECO:0007669"/>
    <property type="project" value="InterPro"/>
</dbReference>
<dbReference type="InterPro" id="IPR005135">
    <property type="entry name" value="Endo/exonuclease/phosphatase"/>
</dbReference>
<accession>A0A2N9G4T0</accession>
<dbReference type="EMBL" id="OIVN01001483">
    <property type="protein sequence ID" value="SPC94503.1"/>
    <property type="molecule type" value="Genomic_DNA"/>
</dbReference>
<dbReference type="InterPro" id="IPR000477">
    <property type="entry name" value="RT_dom"/>
</dbReference>
<dbReference type="InterPro" id="IPR026960">
    <property type="entry name" value="RVT-Znf"/>
</dbReference>
<dbReference type="Pfam" id="PF03372">
    <property type="entry name" value="Exo_endo_phos"/>
    <property type="match status" value="1"/>
</dbReference>
<feature type="compositionally biased region" description="Polar residues" evidence="1">
    <location>
        <begin position="305"/>
        <end position="317"/>
    </location>
</feature>
<dbReference type="PANTHER" id="PTHR33116">
    <property type="entry name" value="REVERSE TRANSCRIPTASE ZINC-BINDING DOMAIN-CONTAINING PROTEIN-RELATED-RELATED"/>
    <property type="match status" value="1"/>
</dbReference>
<sequence>MAASQSEVGRKRSFRIEAKRFDIEWEGRGASQIKFSESGKHHQCTVLMGKGGARWLGRCLAENITREKERAFVHTFLENGKTYVNRRESNSFGRFIDVTECGRGGRRGRIVIPEGQKQNGWRGFLKELQLLLDPEQKDKLGGSKVVEWVKTQGNRGEKSYAATVVEGGLKQSAKIVEKDNPRMERDTAKQSVVATAVTSNGKGKKERSAEIPQLVPPIKERFPLRFFPNAAPRRDNREFGKGLTITLKDNGQRVVSRYGSAQNATKTNGLIHVGIRKDLETGVGLTNKRGTWVPRKREFGPLQGSGHSTKESPGQSTSLGDHFKLFIGPKPQVQIQPIPDINLSSMKSTVLECSSALVTEAYSTSEKLRASTSPSNRQTLGSKWFIQLRNGGRVEIMGLEHSPWDFVRSDHDVVLGRWWSEMIELRSVFPMETEEDLGVLCGENHENQEWSVVVVDDGASALAIEPLAVDWSMTEQVTADIPRLVNSKNGPEQPSDWVMGQLKKVGKALGDSYEGNEEVVLKMLQNIEARKIQKGTTGHGSKRKRQSVSKGQRELRGLISTINYEPRTPESQSDKRLRVRNLLRLWKADLICLQETKLGHFDRKMIRSLWGSPHVDWISLGSNGASGGILLMWDKRVLEKIDEAHGYYSLSCKFRNVSSQFEWVFTRVYGPNLDRERGILWEELAGIVSWWEVPWCIGGDFNVVRFPSEKSGVAAFTASMHDFSDFITEFGLLDNPLEGGRFTWSNNREFVSMSRIDRFLFSSAWADHFGLVTQRRLPRVLSDHFPILLDCGRIIGGKRPFRFEKMWLKADGFVDRRLEGIAENRALTEEEKVEKSNLSIEWEKLSLLEEISWRQKSRVTWLKEGDKNTKYFHSVANSHRRNNSIRQISIDGELSSNQDSIKAHICSFYRNLYKEEYYCRPLLDGLNFSAIQGEDATWLERPFEEDEVTLVVRNMNGDKSPGPDGFPMSFFHACWQVVKGDIMAVFAEFHATGSLERSLNVTFLTLIPKKANADEVKDFRPISLLGSMYKIVAKVLASRLSMVLLGQLVSSPQNAFVKGRQITDSVLIANEILDSRLKDKLSGVICKLDIEKAYDHVNWHFLLYLLDRCGFPGKWCQWIYYCISTVRFSILINGSPEGFFGSTRGIRQGDPLSPLLFVLIMEALSRMMNKAVEEGLLSGFQVGALGRDVLCISHLLFADDTLIFSDANPEHILHLRFLFTWFEAISGLKINLSKSEMVPVGQVLNIDVLADILGCNITHLPMSYLGLPLGAKFKSKQIWDPILEKMERKLAGWQRMYLSKGGRVTLIKSTLSSLPTYFLSLFPIPVSVAARIDTIQRNFLWGGMGEGKKFHLMNWSQVCQPLHLGGLGIRNVRLFNKALLGKWLWRFGNERETLWRQVIHSKYGSLPGGWASATIPGPYGVGLWKNIRKDWVHFARYLRFEVGDGTRVKFWTDPWCESGPLKEAFPELYNISRDKEAWVADHLVYQNEVVSWCLNFIRPAHDWELEMISSFMDVLYHSSVKGWGPDKVWWQRDSGKGFQVKFYYKALLPSSGISVPWKIMWKTKVPPRVRFFVWTAAMDRILTVQNLRRRHVMVIDWCYMCKASGESTDHLLLHCPIVYDLWSCIFSLFGVQWVMPKGVLELLACWGEGRGKSKIQDLWNSIPHGIFWVLWWERNTRAFEGKERSVLELKWFLIRTLMEWSNAAGPSSFSSIYEFLDFCVL</sequence>
<evidence type="ECO:0000256" key="1">
    <source>
        <dbReference type="SAM" id="MobiDB-lite"/>
    </source>
</evidence>
<dbReference type="InterPro" id="IPR036691">
    <property type="entry name" value="Endo/exonu/phosph_ase_sf"/>
</dbReference>
<dbReference type="GO" id="GO:0006281">
    <property type="term" value="P:DNA repair"/>
    <property type="evidence" value="ECO:0007669"/>
    <property type="project" value="InterPro"/>
</dbReference>
<dbReference type="Gene3D" id="3.60.10.10">
    <property type="entry name" value="Endonuclease/exonuclease/phosphatase"/>
    <property type="match status" value="1"/>
</dbReference>
<dbReference type="GO" id="GO:0004519">
    <property type="term" value="F:endonuclease activity"/>
    <property type="evidence" value="ECO:0007669"/>
    <property type="project" value="InterPro"/>
</dbReference>
<dbReference type="Pfam" id="PF00078">
    <property type="entry name" value="RVT_1"/>
    <property type="match status" value="1"/>
</dbReference>
<evidence type="ECO:0000259" key="2">
    <source>
        <dbReference type="PROSITE" id="PS50878"/>
    </source>
</evidence>
<reference evidence="3" key="1">
    <citation type="submission" date="2018-02" db="EMBL/GenBank/DDBJ databases">
        <authorList>
            <person name="Cohen D.B."/>
            <person name="Kent A.D."/>
        </authorList>
    </citation>
    <scope>NUCLEOTIDE SEQUENCE</scope>
</reference>
<dbReference type="CDD" id="cd01650">
    <property type="entry name" value="RT_nLTR_like"/>
    <property type="match status" value="1"/>
</dbReference>
<protein>
    <recommendedName>
        <fullName evidence="2">Reverse transcriptase domain-containing protein</fullName>
    </recommendedName>
</protein>
<dbReference type="PROSITE" id="PS00726">
    <property type="entry name" value="AP_NUCLEASE_F1_1"/>
    <property type="match status" value="1"/>
</dbReference>
<dbReference type="InterPro" id="IPR043502">
    <property type="entry name" value="DNA/RNA_pol_sf"/>
</dbReference>
<feature type="region of interest" description="Disordered" evidence="1">
    <location>
        <begin position="296"/>
        <end position="317"/>
    </location>
</feature>
<dbReference type="SUPFAM" id="SSF56672">
    <property type="entry name" value="DNA/RNA polymerases"/>
    <property type="match status" value="1"/>
</dbReference>
<gene>
    <name evidence="3" type="ORF">FSB_LOCUS22385</name>
</gene>
<evidence type="ECO:0000313" key="3">
    <source>
        <dbReference type="EMBL" id="SPC94503.1"/>
    </source>
</evidence>
<dbReference type="PANTHER" id="PTHR33116:SF78">
    <property type="entry name" value="OS12G0587133 PROTEIN"/>
    <property type="match status" value="1"/>
</dbReference>
<dbReference type="SUPFAM" id="SSF56219">
    <property type="entry name" value="DNase I-like"/>
    <property type="match status" value="1"/>
</dbReference>
<feature type="domain" description="Reverse transcriptase" evidence="2">
    <location>
        <begin position="988"/>
        <end position="1269"/>
    </location>
</feature>
<feature type="region of interest" description="Disordered" evidence="1">
    <location>
        <begin position="532"/>
        <end position="552"/>
    </location>
</feature>
<dbReference type="PROSITE" id="PS50878">
    <property type="entry name" value="RT_POL"/>
    <property type="match status" value="1"/>
</dbReference>
<dbReference type="Pfam" id="PF13966">
    <property type="entry name" value="zf-RVT"/>
    <property type="match status" value="1"/>
</dbReference>
<dbReference type="InterPro" id="IPR020847">
    <property type="entry name" value="AP_endonuclease_F1_BS"/>
</dbReference>
<name>A0A2N9G4T0_FAGSY</name>